<dbReference type="EMBL" id="HBGS01038272">
    <property type="protein sequence ID" value="CAD9446449.1"/>
    <property type="molecule type" value="Transcribed_RNA"/>
</dbReference>
<name>A0A7S2D7E0_9STRA</name>
<dbReference type="PANTHER" id="PTHR46601:SF2">
    <property type="entry name" value="UBIQUITIN-LIKE PROTEASE FAMILY PROFILE DOMAIN-CONTAINING PROTEIN"/>
    <property type="match status" value="1"/>
</dbReference>
<evidence type="ECO:0000256" key="1">
    <source>
        <dbReference type="SAM" id="MobiDB-lite"/>
    </source>
</evidence>
<feature type="region of interest" description="Disordered" evidence="1">
    <location>
        <begin position="392"/>
        <end position="458"/>
    </location>
</feature>
<accession>A0A7S2D7E0</accession>
<feature type="region of interest" description="Disordered" evidence="1">
    <location>
        <begin position="894"/>
        <end position="913"/>
    </location>
</feature>
<dbReference type="PANTHER" id="PTHR46601">
    <property type="entry name" value="ULP_PROTEASE DOMAIN-CONTAINING PROTEIN"/>
    <property type="match status" value="1"/>
</dbReference>
<feature type="compositionally biased region" description="Basic and acidic residues" evidence="1">
    <location>
        <begin position="341"/>
        <end position="350"/>
    </location>
</feature>
<feature type="compositionally biased region" description="Polar residues" evidence="1">
    <location>
        <begin position="427"/>
        <end position="449"/>
    </location>
</feature>
<reference evidence="2" key="1">
    <citation type="submission" date="2021-01" db="EMBL/GenBank/DDBJ databases">
        <authorList>
            <person name="Corre E."/>
            <person name="Pelletier E."/>
            <person name="Niang G."/>
            <person name="Scheremetjew M."/>
            <person name="Finn R."/>
            <person name="Kale V."/>
            <person name="Holt S."/>
            <person name="Cochrane G."/>
            <person name="Meng A."/>
            <person name="Brown T."/>
            <person name="Cohen L."/>
        </authorList>
    </citation>
    <scope>NUCLEOTIDE SEQUENCE</scope>
    <source>
        <strain evidence="2">CCMP1381</strain>
    </source>
</reference>
<evidence type="ECO:0000313" key="2">
    <source>
        <dbReference type="EMBL" id="CAD9446449.1"/>
    </source>
</evidence>
<feature type="compositionally biased region" description="Polar residues" evidence="1">
    <location>
        <begin position="353"/>
        <end position="364"/>
    </location>
</feature>
<protein>
    <submittedName>
        <fullName evidence="2">Uncharacterized protein</fullName>
    </submittedName>
</protein>
<feature type="compositionally biased region" description="Polar residues" evidence="1">
    <location>
        <begin position="690"/>
        <end position="701"/>
    </location>
</feature>
<proteinExistence type="predicted"/>
<feature type="region of interest" description="Disordered" evidence="1">
    <location>
        <begin position="337"/>
        <end position="376"/>
    </location>
</feature>
<feature type="compositionally biased region" description="Basic residues" evidence="1">
    <location>
        <begin position="399"/>
        <end position="413"/>
    </location>
</feature>
<feature type="compositionally biased region" description="Basic and acidic residues" evidence="1">
    <location>
        <begin position="365"/>
        <end position="376"/>
    </location>
</feature>
<organism evidence="2">
    <name type="scientific">Octactis speculum</name>
    <dbReference type="NCBI Taxonomy" id="3111310"/>
    <lineage>
        <taxon>Eukaryota</taxon>
        <taxon>Sar</taxon>
        <taxon>Stramenopiles</taxon>
        <taxon>Ochrophyta</taxon>
        <taxon>Dictyochophyceae</taxon>
        <taxon>Dictyochales</taxon>
        <taxon>Dictyochaceae</taxon>
        <taxon>Octactis</taxon>
    </lineage>
</organism>
<feature type="region of interest" description="Disordered" evidence="1">
    <location>
        <begin position="630"/>
        <end position="650"/>
    </location>
</feature>
<feature type="region of interest" description="Disordered" evidence="1">
    <location>
        <begin position="669"/>
        <end position="701"/>
    </location>
</feature>
<gene>
    <name evidence="2" type="ORF">DSPE1174_LOCUS19811</name>
</gene>
<sequence length="1640" mass="186193">MVKLDACSSKRLVPIRHKIHLAPGLESPPNLKSARSTSLGLSQRPLTERTPALWRFYSGKWRRAARCVPLTAPRRINHGRRRRSASTGRKYVGVRHKIYTRLPPRLVVEIRDLGRILVHDRRKELLRELRRSRALAILVSAHPCSNVTLLATRVSREMCVEQVSFQISGIDFLLPLTATLEDVAKSVRELFPFKWHPSYSIQVQEQGAITKCPRMGATLRDLDLHNGDRVRLVAKFMGLLGGSEDESMSIETGQRSTDIITAFDKCWPSWITKVTVSGQGKNKTTKNITGSFKSGCSCGQPKSNIIRVYDSKINPKSDEVLADELFQRVMAHTTGEGCNIPDDRSDDEKSFGNACSTRSTSTDGTIRDRPNGKPEGVKMAELERRVEDLEKDKLSTGKRAQRATHQKNLKRRAPVAEYDSVHRKTYRSTVTPRKQACRTTGPSDISTPASAARKQDSEYVDDHRRYNLLKEGLTEACARSVSEVRGQDYICDTRTRRRLLQKLFQEYVVDLQPEELQGELEVSSPIDISAYNLRDLRNELNLRHASIIGDEECLQKRLMKCMKEDKEARYFESVVALLPDKIQQQIQTDKYITERVRDALAVLQQCRSESERDHYHAVLTSTAPAEERLEKERESLFVEPDSDNSTSSGKCSLRWHLETAICSRLRLGRSSRKPDSPWKQALSRRKSADLESQQKGTSGDDTFNVGDTVTCRWGDGVLSKVDHCEGKYEITMSAADTQFPYEFTDLGPKGARARHRFVGFGAKKRRARCDMVPPEVLADIKQFYNETIPTSPCARDYCSRRHGPHQVQYARIMWRRSSWDDLWEQFKKQYPTSASLLCDVNLLACPFVLRDNAPWNMRKGGGDSCLCQNCENCSKYTKGRMEAARLLMSILSTSTEKDKGDSPVNTRSTRMRESQPVNSLVHELVDVLQQPNKYEVCLALTKNCSSINDASSTLENRKPGCLLAGCNNCGFSRLWSKGLRKTLVLEDESSRGWKLRAGSHSIFSQVLTWERYVYRKNSQSHVHACRISDEDEAYETKKASRSLEVEVMKGTLVDFLDDFEGVVTSHLEHRAVLSKQTKAARQHRENRRPGCLSRDIDFAENYTIEEARKLQSEHWNTKAATLFMSVVSYLSVKEWNKEDGELEVACRKQVKGDFELIGGAEVTVNGEKAGMPLNADSKCHWGRVTKFDRVTGLYSVIDSHGKVERYPRSVLRHRVTKTRVFTGVTGDKKHDSYCMRHFCNLEMKKLAEDGTLKREKITSIAVHSDNAAQHFKSSKSICWLSSQLEDLKCYGIVSLTWDFGCPGHGKGVWDGMCGTLKNWLRNVVNKAQDNPEVIKTDSKKIASPYDCYQQLKSHFESEKWLDSHKHKSISKINFFWAGLTVDDTVGSMIRRPPQKEFFDRINGIRKSYQYFMLKGGAVGVRKFGCWCAGCSAQAQIGPTAHAGFYVSLEVPKCMYYETSHKSVFTWQNQSCAKVGSAAKHRRDVAKTNGRRIAADLVPGDWCLFEARNSGEDLLWLARAVGVDEWDGSCTKLHEGNTKTLDGIQYNEGDTKVAIQWYSVLPESPNRDTFTLWEEGDVEVQNSSELRLSKFGMVLHTGPSVRTRLPRGKKAEIEEFKREKMRKWKLDDKDHAIGLRNCDEC</sequence>